<dbReference type="Proteomes" id="UP000239209">
    <property type="component" value="Unassembled WGS sequence"/>
</dbReference>
<evidence type="ECO:0000313" key="3">
    <source>
        <dbReference type="Proteomes" id="UP000239209"/>
    </source>
</evidence>
<proteinExistence type="predicted"/>
<dbReference type="AlphaFoldDB" id="A0A2T0SBE4"/>
<keyword evidence="3" id="KW-1185">Reference proteome</keyword>
<comment type="caution">
    <text evidence="2">The sequence shown here is derived from an EMBL/GenBank/DDBJ whole genome shotgun (WGS) entry which is preliminary data.</text>
</comment>
<evidence type="ECO:0000313" key="2">
    <source>
        <dbReference type="EMBL" id="PRY30643.1"/>
    </source>
</evidence>
<evidence type="ECO:0000256" key="1">
    <source>
        <dbReference type="SAM" id="Phobius"/>
    </source>
</evidence>
<keyword evidence="1" id="KW-1133">Transmembrane helix</keyword>
<reference evidence="2 3" key="1">
    <citation type="submission" date="2018-03" db="EMBL/GenBank/DDBJ databases">
        <title>Genomic Encyclopedia of Archaeal and Bacterial Type Strains, Phase II (KMG-II): from individual species to whole genera.</title>
        <authorList>
            <person name="Goeker M."/>
        </authorList>
    </citation>
    <scope>NUCLEOTIDE SEQUENCE [LARGE SCALE GENOMIC DNA]</scope>
    <source>
        <strain evidence="2 3">DSM 45348</strain>
    </source>
</reference>
<keyword evidence="1" id="KW-0812">Transmembrane</keyword>
<name>A0A2T0SBE4_9ACTN</name>
<gene>
    <name evidence="2" type="ORF">CLV70_104195</name>
</gene>
<protein>
    <submittedName>
        <fullName evidence="2">Uncharacterized protein</fullName>
    </submittedName>
</protein>
<dbReference type="EMBL" id="PVZG01000004">
    <property type="protein sequence ID" value="PRY30643.1"/>
    <property type="molecule type" value="Genomic_DNA"/>
</dbReference>
<accession>A0A2T0SBE4</accession>
<feature type="transmembrane region" description="Helical" evidence="1">
    <location>
        <begin position="126"/>
        <end position="152"/>
    </location>
</feature>
<dbReference type="OrthoDB" id="3378428at2"/>
<keyword evidence="1" id="KW-0472">Membrane</keyword>
<organism evidence="2 3">
    <name type="scientific">Pseudosporangium ferrugineum</name>
    <dbReference type="NCBI Taxonomy" id="439699"/>
    <lineage>
        <taxon>Bacteria</taxon>
        <taxon>Bacillati</taxon>
        <taxon>Actinomycetota</taxon>
        <taxon>Actinomycetes</taxon>
        <taxon>Micromonosporales</taxon>
        <taxon>Micromonosporaceae</taxon>
        <taxon>Pseudosporangium</taxon>
    </lineage>
</organism>
<dbReference type="RefSeq" id="WP_106126263.1">
    <property type="nucleotide sequence ID" value="NZ_PVZG01000004.1"/>
</dbReference>
<sequence>MIAILLGLTAVVLLVAGPTMIVQGLVGRRSVTRELTHQRITFPAGDGLPAGLSRYAGTAVHTGTQARAYADLIGAHVTAATGGRTYSEIADEWLAGGRADDRLARLRETAFMGQSLRGALLGAYQAWQVTVLVLAVGGVFTAMGAAFLALAVGSAGGG</sequence>